<evidence type="ECO:0000313" key="1">
    <source>
        <dbReference type="EMBL" id="BBM35418.1"/>
    </source>
</evidence>
<evidence type="ECO:0000313" key="2">
    <source>
        <dbReference type="Proteomes" id="UP000321606"/>
    </source>
</evidence>
<organism evidence="1 2">
    <name type="scientific">Pseudoleptotrichia goodfellowii</name>
    <dbReference type="NCBI Taxonomy" id="157692"/>
    <lineage>
        <taxon>Bacteria</taxon>
        <taxon>Fusobacteriati</taxon>
        <taxon>Fusobacteriota</taxon>
        <taxon>Fusobacteriia</taxon>
        <taxon>Fusobacteriales</taxon>
        <taxon>Leptotrichiaceae</taxon>
        <taxon>Pseudoleptotrichia</taxon>
    </lineage>
</organism>
<dbReference type="Proteomes" id="UP000321606">
    <property type="component" value="Chromosome"/>
</dbReference>
<accession>A0A510J831</accession>
<reference evidence="1 2" key="1">
    <citation type="submission" date="2019-07" db="EMBL/GenBank/DDBJ databases">
        <title>Complete Genome Sequence of Leptotrichia goodfellowii Strain JCM 16774.</title>
        <authorList>
            <person name="Watanabe S."/>
            <person name="Cui L."/>
        </authorList>
    </citation>
    <scope>NUCLEOTIDE SEQUENCE [LARGE SCALE GENOMIC DNA]</scope>
    <source>
        <strain evidence="1 2">JCM16774</strain>
    </source>
</reference>
<name>A0A510J831_9FUSO</name>
<proteinExistence type="predicted"/>
<protein>
    <submittedName>
        <fullName evidence="1">Uncharacterized protein</fullName>
    </submittedName>
</protein>
<dbReference type="EMBL" id="AP019822">
    <property type="protein sequence ID" value="BBM35418.1"/>
    <property type="molecule type" value="Genomic_DNA"/>
</dbReference>
<dbReference type="KEGG" id="lgo:JCM16774_0330"/>
<sequence length="69" mass="8401">MLAVIKKVKICFNVKSKTIKFRFKFRTFIKKLFSTNRKFKTEIFNSFEFFKNIEIAKKILFDEKKILKA</sequence>
<gene>
    <name evidence="1" type="ORF">JCM16774_0330</name>
</gene>
<dbReference type="AlphaFoldDB" id="A0A510J831"/>